<dbReference type="Gene3D" id="3.30.160.20">
    <property type="match status" value="1"/>
</dbReference>
<evidence type="ECO:0000256" key="2">
    <source>
        <dbReference type="ARBA" id="ARBA00022917"/>
    </source>
</evidence>
<protein>
    <submittedName>
        <fullName evidence="5">RF1M factor</fullName>
    </submittedName>
</protein>
<evidence type="ECO:0000256" key="3">
    <source>
        <dbReference type="SAM" id="Coils"/>
    </source>
</evidence>
<evidence type="ECO:0000256" key="1">
    <source>
        <dbReference type="ARBA" id="ARBA00010835"/>
    </source>
</evidence>
<dbReference type="InterPro" id="IPR050057">
    <property type="entry name" value="Prokaryotic/Mito_RF"/>
</dbReference>
<dbReference type="FunFam" id="3.30.160.20:FF:000004">
    <property type="entry name" value="Peptide chain release factor 1"/>
    <property type="match status" value="1"/>
</dbReference>
<dbReference type="InterPro" id="IPR005139">
    <property type="entry name" value="PCRF"/>
</dbReference>
<dbReference type="PANTHER" id="PTHR43804:SF1">
    <property type="entry name" value="PEPTIDE CHAIN RELEASE FACTOR 1, MITOCHONDRIAL"/>
    <property type="match status" value="1"/>
</dbReference>
<evidence type="ECO:0000313" key="5">
    <source>
        <dbReference type="EMBL" id="NWZ44254.1"/>
    </source>
</evidence>
<gene>
    <name evidence="5" type="primary">Mtrf1</name>
    <name evidence="5" type="ORF">BRAATR_R01422</name>
</gene>
<dbReference type="PANTHER" id="PTHR43804">
    <property type="entry name" value="LD18447P"/>
    <property type="match status" value="1"/>
</dbReference>
<proteinExistence type="inferred from homology"/>
<dbReference type="PROSITE" id="PS00745">
    <property type="entry name" value="RF_PROK_I"/>
    <property type="match status" value="1"/>
</dbReference>
<dbReference type="SUPFAM" id="SSF75620">
    <property type="entry name" value="Release factor"/>
    <property type="match status" value="1"/>
</dbReference>
<dbReference type="Gene3D" id="6.10.140.1950">
    <property type="match status" value="1"/>
</dbReference>
<dbReference type="EMBL" id="VZSR01003803">
    <property type="protein sequence ID" value="NWZ44254.1"/>
    <property type="molecule type" value="Genomic_DNA"/>
</dbReference>
<dbReference type="InterPro" id="IPR000352">
    <property type="entry name" value="Pep_chain_release_fac_I"/>
</dbReference>
<keyword evidence="2" id="KW-0648">Protein biosynthesis</keyword>
<dbReference type="Pfam" id="PF00472">
    <property type="entry name" value="RF-1"/>
    <property type="match status" value="1"/>
</dbReference>
<feature type="coiled-coil region" evidence="3">
    <location>
        <begin position="85"/>
        <end position="138"/>
    </location>
</feature>
<dbReference type="Gene3D" id="3.30.70.1660">
    <property type="match status" value="1"/>
</dbReference>
<dbReference type="InterPro" id="IPR045853">
    <property type="entry name" value="Pep_chain_release_fac_I_sf"/>
</dbReference>
<dbReference type="Proteomes" id="UP000540762">
    <property type="component" value="Unassembled WGS sequence"/>
</dbReference>
<dbReference type="Pfam" id="PF03462">
    <property type="entry name" value="PCRF"/>
    <property type="match status" value="1"/>
</dbReference>
<dbReference type="GO" id="GO:0003747">
    <property type="term" value="F:translation release factor activity"/>
    <property type="evidence" value="ECO:0007669"/>
    <property type="project" value="InterPro"/>
</dbReference>
<feature type="domain" description="Prokaryotic-type class I peptide chain release factors" evidence="4">
    <location>
        <begin position="302"/>
        <end position="318"/>
    </location>
</feature>
<dbReference type="AlphaFoldDB" id="A0A7K7MLR9"/>
<dbReference type="GO" id="GO:0005739">
    <property type="term" value="C:mitochondrion"/>
    <property type="evidence" value="ECO:0007669"/>
    <property type="project" value="TreeGrafter"/>
</dbReference>
<evidence type="ECO:0000313" key="6">
    <source>
        <dbReference type="Proteomes" id="UP000540762"/>
    </source>
</evidence>
<organism evidence="5 6">
    <name type="scientific">Brachypodius melanocephalos</name>
    <name type="common">black-headed bulbul</name>
    <dbReference type="NCBI Taxonomy" id="3235156"/>
    <lineage>
        <taxon>Eukaryota</taxon>
        <taxon>Metazoa</taxon>
        <taxon>Chordata</taxon>
        <taxon>Craniata</taxon>
        <taxon>Vertebrata</taxon>
        <taxon>Euteleostomi</taxon>
        <taxon>Archelosauria</taxon>
        <taxon>Archosauria</taxon>
        <taxon>Dinosauria</taxon>
        <taxon>Saurischia</taxon>
        <taxon>Theropoda</taxon>
        <taxon>Coelurosauria</taxon>
        <taxon>Aves</taxon>
        <taxon>Neognathae</taxon>
        <taxon>Neoaves</taxon>
        <taxon>Telluraves</taxon>
        <taxon>Australaves</taxon>
        <taxon>Passeriformes</taxon>
        <taxon>Sylvioidea</taxon>
        <taxon>Pycnonotidae</taxon>
        <taxon>Brachypodius</taxon>
    </lineage>
</organism>
<keyword evidence="6" id="KW-1185">Reference proteome</keyword>
<dbReference type="GO" id="GO:0070126">
    <property type="term" value="P:mitochondrial translational termination"/>
    <property type="evidence" value="ECO:0007669"/>
    <property type="project" value="TreeGrafter"/>
</dbReference>
<dbReference type="SMART" id="SM00937">
    <property type="entry name" value="PCRF"/>
    <property type="match status" value="1"/>
</dbReference>
<reference evidence="5 6" key="1">
    <citation type="submission" date="2019-09" db="EMBL/GenBank/DDBJ databases">
        <title>Bird 10,000 Genomes (B10K) Project - Family phase.</title>
        <authorList>
            <person name="Zhang G."/>
        </authorList>
    </citation>
    <scope>NUCLEOTIDE SEQUENCE [LARGE SCALE GENOMIC DNA]</scope>
    <source>
        <strain evidence="5">OUT-0037</strain>
        <tissue evidence="5">Liver</tissue>
    </source>
</reference>
<keyword evidence="3" id="KW-0175">Coiled coil</keyword>
<sequence>VGLHNHGFWRPKPLLDTAQFTLSFNHWHRKSHQNSQALWKHEAVQKYLETLSKEYQQVSHQLSADSLNDFEQRTLRRRCADLSPIAAAFQEIKEAEREVQELEAMCTELDSRDEKQLLQLALEEKESLDEKMNMLCRKLFQLLVPKEKLDRSPVILEVTAGRTTGGDICQQFTKEMFEMYQNYADYKRWTFDIVNYMPAEIGTAVLQRFHQDKAVLLCCICHTLSVSPGGLHHAAAHISGENVYRHLKYEGGTHRVQRIPETGMSSRMQRIHTGTMSVIVLPQPEEVDVKVDPKDLRIDTFRAKGAGGQHVNKTDSAVRIVHLPTGLAVECQQERSQQLNKEIALRTLRAKLYQRVIEEQLSQEQSARKLQLGTRAQAERIRTYNFTQDRVTDHRISYDARNIKEILSGKEALDKLINRLLEFAEIEAVTQYLENLQALEGGG</sequence>
<feature type="non-terminal residue" evidence="5">
    <location>
        <position position="1"/>
    </location>
</feature>
<name>A0A7K7MLR9_9PASS</name>
<accession>A0A7K7MLR9</accession>
<comment type="caution">
    <text evidence="5">The sequence shown here is derived from an EMBL/GenBank/DDBJ whole genome shotgun (WGS) entry which is preliminary data.</text>
</comment>
<comment type="similarity">
    <text evidence="1">Belongs to the prokaryotic/mitochondrial release factor family.</text>
</comment>
<feature type="non-terminal residue" evidence="5">
    <location>
        <position position="443"/>
    </location>
</feature>
<evidence type="ECO:0000259" key="4">
    <source>
        <dbReference type="PROSITE" id="PS00745"/>
    </source>
</evidence>